<evidence type="ECO:0000256" key="2">
    <source>
        <dbReference type="ARBA" id="ARBA00008585"/>
    </source>
</evidence>
<organism evidence="9 10">
    <name type="scientific">Diploscapter pachys</name>
    <dbReference type="NCBI Taxonomy" id="2018661"/>
    <lineage>
        <taxon>Eukaryota</taxon>
        <taxon>Metazoa</taxon>
        <taxon>Ecdysozoa</taxon>
        <taxon>Nematoda</taxon>
        <taxon>Chromadorea</taxon>
        <taxon>Rhabditida</taxon>
        <taxon>Rhabditina</taxon>
        <taxon>Rhabditomorpha</taxon>
        <taxon>Rhabditoidea</taxon>
        <taxon>Rhabditidae</taxon>
        <taxon>Diploscapter</taxon>
    </lineage>
</organism>
<dbReference type="InterPro" id="IPR019440">
    <property type="entry name" value="MAU2"/>
</dbReference>
<evidence type="ECO:0000256" key="5">
    <source>
        <dbReference type="ARBA" id="ARBA00022829"/>
    </source>
</evidence>
<dbReference type="PANTHER" id="PTHR21394">
    <property type="entry name" value="MAU2 CHROMATID COHESION FACTOR HOMOLOG"/>
    <property type="match status" value="1"/>
</dbReference>
<reference evidence="9 10" key="1">
    <citation type="journal article" date="2017" name="Curr. Biol.">
        <title>Genome architecture and evolution of a unichromosomal asexual nematode.</title>
        <authorList>
            <person name="Fradin H."/>
            <person name="Zegar C."/>
            <person name="Gutwein M."/>
            <person name="Lucas J."/>
            <person name="Kovtun M."/>
            <person name="Corcoran D."/>
            <person name="Baugh L.R."/>
            <person name="Kiontke K."/>
            <person name="Gunsalus K."/>
            <person name="Fitch D.H."/>
            <person name="Piano F."/>
        </authorList>
    </citation>
    <scope>NUCLEOTIDE SEQUENCE [LARGE SCALE GENOMIC DNA]</scope>
    <source>
        <strain evidence="9">PF1309</strain>
    </source>
</reference>
<keyword evidence="7" id="KW-0131">Cell cycle</keyword>
<name>A0A2A2KKB6_9BILA</name>
<evidence type="ECO:0000256" key="4">
    <source>
        <dbReference type="ARBA" id="ARBA00022776"/>
    </source>
</evidence>
<keyword evidence="3" id="KW-0132">Cell division</keyword>
<accession>A0A2A2KKB6</accession>
<comment type="similarity">
    <text evidence="2">Belongs to the SCC4/mau-2 family.</text>
</comment>
<keyword evidence="4" id="KW-0498">Mitosis</keyword>
<dbReference type="GO" id="GO:0051301">
    <property type="term" value="P:cell division"/>
    <property type="evidence" value="ECO:0007669"/>
    <property type="project" value="UniProtKB-KW"/>
</dbReference>
<dbReference type="GO" id="GO:0005654">
    <property type="term" value="C:nucleoplasm"/>
    <property type="evidence" value="ECO:0007669"/>
    <property type="project" value="UniProtKB-SubCell"/>
</dbReference>
<comment type="subcellular location">
    <subcellularLocation>
        <location evidence="1">Nucleus</location>
        <location evidence="1">Nucleoplasm</location>
    </subcellularLocation>
</comment>
<dbReference type="STRING" id="2018661.A0A2A2KKB6"/>
<evidence type="ECO:0000256" key="3">
    <source>
        <dbReference type="ARBA" id="ARBA00022618"/>
    </source>
</evidence>
<keyword evidence="10" id="KW-1185">Reference proteome</keyword>
<evidence type="ECO:0000256" key="1">
    <source>
        <dbReference type="ARBA" id="ARBA00004642"/>
    </source>
</evidence>
<dbReference type="Proteomes" id="UP000218231">
    <property type="component" value="Unassembled WGS sequence"/>
</dbReference>
<protein>
    <recommendedName>
        <fullName evidence="8">Cohesin loading complex subunit SCC4 homolog</fullName>
    </recommendedName>
</protein>
<comment type="caution">
    <text evidence="9">The sequence shown here is derived from an EMBL/GenBank/DDBJ whole genome shotgun (WGS) entry which is preliminary data.</text>
</comment>
<evidence type="ECO:0000313" key="10">
    <source>
        <dbReference type="Proteomes" id="UP000218231"/>
    </source>
</evidence>
<evidence type="ECO:0000256" key="8">
    <source>
        <dbReference type="ARBA" id="ARBA00030523"/>
    </source>
</evidence>
<gene>
    <name evidence="9" type="ORF">WR25_07940</name>
</gene>
<dbReference type="GO" id="GO:0007059">
    <property type="term" value="P:chromosome segregation"/>
    <property type="evidence" value="ECO:0007669"/>
    <property type="project" value="UniProtKB-KW"/>
</dbReference>
<dbReference type="EMBL" id="LIAE01008340">
    <property type="protein sequence ID" value="PAV74385.1"/>
    <property type="molecule type" value="Genomic_DNA"/>
</dbReference>
<dbReference type="Pfam" id="PF10345">
    <property type="entry name" value="Cohesin_load"/>
    <property type="match status" value="1"/>
</dbReference>
<evidence type="ECO:0000256" key="7">
    <source>
        <dbReference type="ARBA" id="ARBA00023306"/>
    </source>
</evidence>
<dbReference type="OrthoDB" id="5565328at2759"/>
<sequence length="683" mass="78349">MTALNMDNVALSMLAMAETLRIQQPPKFKMATKCARGALKLQTSVQMTAHVNFQLGKLLFFYTDNQMEAREHLTIAYNSMLQFGGNHFLNDRLEALALICESYLYGDDFTSHFAKLTTLIRSEINNVSPTQPIYYKLLLYYIEGCCNADDPQHALEACQLGLQQSLNSNDTKMNLYFRVTKSLISCRCLNKRLEEKERQEIKLLLNYTEQQQPNSPFIFNLRFFKSCVKLAFVMSDGKTRTSRKSLRKVQNAVQNSAMINSQQSGIRWMDSIQMTIFACLMTIVNSTLQCNYDRAQKYYVYGKKCADDYIAKAVRQPSEAGILKSVQRMKLAILEMMAHCNIMACRPCDAITNIGEMVRFSDEIPREVGNEFRCAIQSLLGIYCIYLRDMDLAEKHFLAALKQKPIGNNAQVMAYVNLALLYLSQCKHGEYYEIAEKLTSNKVSQCSTLVQNNFKFLQTFHAYLVNKMEECNISITHLLDEAKGEDLFRLHAIGFLILIIIKRISLNGLQTIIDWSKKANDHVLLNWCYSTIARSQRANNEDSSEFETEMKNEANLFDPHAMRVQHDSSNAGQLINFEYIFLDKKQLRNMILMNPFALSRNATSTTKYKYGSVSKVHDILEQNLIYANTPINDDSEVTSRFRRIEQVSDQAIVNELPPGGHLWRKKVNFMPTLIRINAFKSAN</sequence>
<proteinExistence type="inferred from homology"/>
<dbReference type="GO" id="GO:0007064">
    <property type="term" value="P:mitotic sister chromatid cohesion"/>
    <property type="evidence" value="ECO:0007669"/>
    <property type="project" value="InterPro"/>
</dbReference>
<dbReference type="AlphaFoldDB" id="A0A2A2KKB6"/>
<evidence type="ECO:0000256" key="6">
    <source>
        <dbReference type="ARBA" id="ARBA00023242"/>
    </source>
</evidence>
<keyword evidence="5" id="KW-0159">Chromosome partition</keyword>
<evidence type="ECO:0000313" key="9">
    <source>
        <dbReference type="EMBL" id="PAV74385.1"/>
    </source>
</evidence>
<keyword evidence="6" id="KW-0539">Nucleus</keyword>